<evidence type="ECO:0000256" key="9">
    <source>
        <dbReference type="SAM" id="SignalP"/>
    </source>
</evidence>
<feature type="signal peptide" evidence="9">
    <location>
        <begin position="1"/>
        <end position="23"/>
    </location>
</feature>
<evidence type="ECO:0000313" key="10">
    <source>
        <dbReference type="EMBL" id="EKX49639.1"/>
    </source>
</evidence>
<comment type="similarity">
    <text evidence="7">Belongs to the glycosyltransferase 68 family.</text>
</comment>
<evidence type="ECO:0000313" key="12">
    <source>
        <dbReference type="Proteomes" id="UP000011087"/>
    </source>
</evidence>
<feature type="chain" id="PRO_5008771546" description="GDP-fucose protein O-fucosyltransferase 2" evidence="9">
    <location>
        <begin position="24"/>
        <end position="502"/>
    </location>
</feature>
<evidence type="ECO:0000256" key="5">
    <source>
        <dbReference type="ARBA" id="ARBA00023253"/>
    </source>
</evidence>
<keyword evidence="5" id="KW-0294">Fucose metabolism</keyword>
<accession>L1JMY0</accession>
<protein>
    <recommendedName>
        <fullName evidence="8">GDP-fucose protein O-fucosyltransferase 2</fullName>
    </recommendedName>
</protein>
<keyword evidence="3" id="KW-0808">Transferase</keyword>
<reference evidence="10 12" key="1">
    <citation type="journal article" date="2012" name="Nature">
        <title>Algal genomes reveal evolutionary mosaicism and the fate of nucleomorphs.</title>
        <authorList>
            <consortium name="DOE Joint Genome Institute"/>
            <person name="Curtis B.A."/>
            <person name="Tanifuji G."/>
            <person name="Burki F."/>
            <person name="Gruber A."/>
            <person name="Irimia M."/>
            <person name="Maruyama S."/>
            <person name="Arias M.C."/>
            <person name="Ball S.G."/>
            <person name="Gile G.H."/>
            <person name="Hirakawa Y."/>
            <person name="Hopkins J.F."/>
            <person name="Kuo A."/>
            <person name="Rensing S.A."/>
            <person name="Schmutz J."/>
            <person name="Symeonidi A."/>
            <person name="Elias M."/>
            <person name="Eveleigh R.J."/>
            <person name="Herman E.K."/>
            <person name="Klute M.J."/>
            <person name="Nakayama T."/>
            <person name="Obornik M."/>
            <person name="Reyes-Prieto A."/>
            <person name="Armbrust E.V."/>
            <person name="Aves S.J."/>
            <person name="Beiko R.G."/>
            <person name="Coutinho P."/>
            <person name="Dacks J.B."/>
            <person name="Durnford D.G."/>
            <person name="Fast N.M."/>
            <person name="Green B.R."/>
            <person name="Grisdale C.J."/>
            <person name="Hempel F."/>
            <person name="Henrissat B."/>
            <person name="Hoppner M.P."/>
            <person name="Ishida K."/>
            <person name="Kim E."/>
            <person name="Koreny L."/>
            <person name="Kroth P.G."/>
            <person name="Liu Y."/>
            <person name="Malik S.B."/>
            <person name="Maier U.G."/>
            <person name="McRose D."/>
            <person name="Mock T."/>
            <person name="Neilson J.A."/>
            <person name="Onodera N.T."/>
            <person name="Poole A.M."/>
            <person name="Pritham E.J."/>
            <person name="Richards T.A."/>
            <person name="Rocap G."/>
            <person name="Roy S.W."/>
            <person name="Sarai C."/>
            <person name="Schaack S."/>
            <person name="Shirato S."/>
            <person name="Slamovits C.H."/>
            <person name="Spencer D.F."/>
            <person name="Suzuki S."/>
            <person name="Worden A.Z."/>
            <person name="Zauner S."/>
            <person name="Barry K."/>
            <person name="Bell C."/>
            <person name="Bharti A.K."/>
            <person name="Crow J.A."/>
            <person name="Grimwood J."/>
            <person name="Kramer R."/>
            <person name="Lindquist E."/>
            <person name="Lucas S."/>
            <person name="Salamov A."/>
            <person name="McFadden G.I."/>
            <person name="Lane C.E."/>
            <person name="Keeling P.J."/>
            <person name="Gray M.W."/>
            <person name="Grigoriev I.V."/>
            <person name="Archibald J.M."/>
        </authorList>
    </citation>
    <scope>NUCLEOTIDE SEQUENCE</scope>
    <source>
        <strain evidence="10 12">CCMP2712</strain>
    </source>
</reference>
<dbReference type="EMBL" id="JH992981">
    <property type="protein sequence ID" value="EKX49639.1"/>
    <property type="molecule type" value="Genomic_DNA"/>
</dbReference>
<keyword evidence="4" id="KW-0256">Endoplasmic reticulum</keyword>
<evidence type="ECO:0000256" key="6">
    <source>
        <dbReference type="ARBA" id="ARBA00023277"/>
    </source>
</evidence>
<dbReference type="GO" id="GO:0046922">
    <property type="term" value="F:peptide-O-fucosyltransferase activity"/>
    <property type="evidence" value="ECO:0007669"/>
    <property type="project" value="InterPro"/>
</dbReference>
<dbReference type="GeneID" id="17306322"/>
<dbReference type="KEGG" id="gtt:GUITHDRAFT_104600"/>
<dbReference type="PaxDb" id="55529-EKX49639"/>
<reference evidence="12" key="2">
    <citation type="submission" date="2012-11" db="EMBL/GenBank/DDBJ databases">
        <authorList>
            <person name="Kuo A."/>
            <person name="Curtis B.A."/>
            <person name="Tanifuji G."/>
            <person name="Burki F."/>
            <person name="Gruber A."/>
            <person name="Irimia M."/>
            <person name="Maruyama S."/>
            <person name="Arias M.C."/>
            <person name="Ball S.G."/>
            <person name="Gile G.H."/>
            <person name="Hirakawa Y."/>
            <person name="Hopkins J.F."/>
            <person name="Rensing S.A."/>
            <person name="Schmutz J."/>
            <person name="Symeonidi A."/>
            <person name="Elias M."/>
            <person name="Eveleigh R.J."/>
            <person name="Herman E.K."/>
            <person name="Klute M.J."/>
            <person name="Nakayama T."/>
            <person name="Obornik M."/>
            <person name="Reyes-Prieto A."/>
            <person name="Armbrust E.V."/>
            <person name="Aves S.J."/>
            <person name="Beiko R.G."/>
            <person name="Coutinho P."/>
            <person name="Dacks J.B."/>
            <person name="Durnford D.G."/>
            <person name="Fast N.M."/>
            <person name="Green B.R."/>
            <person name="Grisdale C."/>
            <person name="Hempe F."/>
            <person name="Henrissat B."/>
            <person name="Hoppner M.P."/>
            <person name="Ishida K.-I."/>
            <person name="Kim E."/>
            <person name="Koreny L."/>
            <person name="Kroth P.G."/>
            <person name="Liu Y."/>
            <person name="Malik S.-B."/>
            <person name="Maier U.G."/>
            <person name="McRose D."/>
            <person name="Mock T."/>
            <person name="Neilson J.A."/>
            <person name="Onodera N.T."/>
            <person name="Poole A.M."/>
            <person name="Pritham E.J."/>
            <person name="Richards T.A."/>
            <person name="Rocap G."/>
            <person name="Roy S.W."/>
            <person name="Sarai C."/>
            <person name="Schaack S."/>
            <person name="Shirato S."/>
            <person name="Slamovits C.H."/>
            <person name="Spencer D.F."/>
            <person name="Suzuki S."/>
            <person name="Worden A.Z."/>
            <person name="Zauner S."/>
            <person name="Barry K."/>
            <person name="Bell C."/>
            <person name="Bharti A.K."/>
            <person name="Crow J.A."/>
            <person name="Grimwood J."/>
            <person name="Kramer R."/>
            <person name="Lindquist E."/>
            <person name="Lucas S."/>
            <person name="Salamov A."/>
            <person name="McFadden G.I."/>
            <person name="Lane C.E."/>
            <person name="Keeling P.J."/>
            <person name="Gray M.W."/>
            <person name="Grigoriev I.V."/>
            <person name="Archibald J.M."/>
        </authorList>
    </citation>
    <scope>NUCLEOTIDE SEQUENCE</scope>
    <source>
        <strain evidence="12">CCMP2712</strain>
    </source>
</reference>
<keyword evidence="6" id="KW-0119">Carbohydrate metabolism</keyword>
<gene>
    <name evidence="10" type="ORF">GUITHDRAFT_104600</name>
</gene>
<keyword evidence="12" id="KW-1185">Reference proteome</keyword>
<comment type="subcellular location">
    <subcellularLocation>
        <location evidence="1">Endoplasmic reticulum</location>
    </subcellularLocation>
</comment>
<dbReference type="PANTHER" id="PTHR13398:SF0">
    <property type="entry name" value="GDP-FUCOSE PROTEIN O-FUCOSYLTRANSFERASE 2"/>
    <property type="match status" value="1"/>
</dbReference>
<dbReference type="RefSeq" id="XP_005836619.1">
    <property type="nucleotide sequence ID" value="XM_005836562.1"/>
</dbReference>
<comment type="pathway">
    <text evidence="2">Protein modification; protein glycosylation.</text>
</comment>
<dbReference type="InterPro" id="IPR019378">
    <property type="entry name" value="GDP-Fuc_O-FucTrfase"/>
</dbReference>
<dbReference type="CDD" id="cd11296">
    <property type="entry name" value="O-FucT_like"/>
    <property type="match status" value="1"/>
</dbReference>
<evidence type="ECO:0000256" key="1">
    <source>
        <dbReference type="ARBA" id="ARBA00004240"/>
    </source>
</evidence>
<organism evidence="10">
    <name type="scientific">Guillardia theta (strain CCMP2712)</name>
    <name type="common">Cryptophyte</name>
    <dbReference type="NCBI Taxonomy" id="905079"/>
    <lineage>
        <taxon>Eukaryota</taxon>
        <taxon>Cryptophyceae</taxon>
        <taxon>Pyrenomonadales</taxon>
        <taxon>Geminigeraceae</taxon>
        <taxon>Guillardia</taxon>
    </lineage>
</organism>
<dbReference type="OrthoDB" id="422368at2759"/>
<evidence type="ECO:0000256" key="7">
    <source>
        <dbReference type="ARBA" id="ARBA00025803"/>
    </source>
</evidence>
<dbReference type="AlphaFoldDB" id="L1JMY0"/>
<evidence type="ECO:0000256" key="8">
    <source>
        <dbReference type="ARBA" id="ARBA00026232"/>
    </source>
</evidence>
<evidence type="ECO:0000256" key="4">
    <source>
        <dbReference type="ARBA" id="ARBA00022824"/>
    </source>
</evidence>
<dbReference type="PANTHER" id="PTHR13398">
    <property type="entry name" value="GDP-FUCOSE PROTEIN O-FUCOSYLTRANSFERASE 2"/>
    <property type="match status" value="1"/>
</dbReference>
<dbReference type="GO" id="GO:0006004">
    <property type="term" value="P:fucose metabolic process"/>
    <property type="evidence" value="ECO:0007669"/>
    <property type="project" value="UniProtKB-KW"/>
</dbReference>
<dbReference type="HOGENOM" id="CLU_543432_0_0_1"/>
<evidence type="ECO:0000313" key="11">
    <source>
        <dbReference type="EnsemblProtists" id="EKX49639"/>
    </source>
</evidence>
<dbReference type="STRING" id="905079.L1JMY0"/>
<sequence>MKERECSRIILCLVFLSILVASSQEGQRHQQELEGRYSNRLELAVRCLEHGIQLLRSEHHQQAQGYMQTSYRMSQDVGTANASSISNKLRFAYINVRMQSAMYLGMLSEVTKSDHIARNYYMSALRLAKEHNSVPTFFHVCRHVENLRALVERKANKDHQSTEGFSSERFLVFRFWAGLSNRRQELIGMIGAARLLNRTLVLPDMVEGRWMANHKANRVVPKLPPVNTELHVRDYAYSGQFSSFGLSYGTISYVSPDQIQSPRPPQQLEQDLGRSKLPVLAIDFSYRLLDLGNAGEFEFFNGTAEWTPRRIDVKFTPSDFYVEILQHLHFSQQIASAGRAVMLATNMRESSFLAVHLRRNDMSYWKNRQHAWPETDQVQTLARSRNLSEIFLATDADGKEISRIQRSIPQLVLFDLGLRKRMGITTGEAQVAIVDQFVCSRAASFLGNFWSTFSWAIIEVVEARPRSDLLTVEQERHKLGHDSSSSHFFQVRLVEVVETGAQ</sequence>
<evidence type="ECO:0000256" key="3">
    <source>
        <dbReference type="ARBA" id="ARBA00022679"/>
    </source>
</evidence>
<name>L1JMY0_GUITC</name>
<keyword evidence="9" id="KW-0732">Signal</keyword>
<dbReference type="Gene3D" id="3.40.50.11350">
    <property type="match status" value="1"/>
</dbReference>
<dbReference type="GO" id="GO:0005783">
    <property type="term" value="C:endoplasmic reticulum"/>
    <property type="evidence" value="ECO:0007669"/>
    <property type="project" value="UniProtKB-SubCell"/>
</dbReference>
<dbReference type="Pfam" id="PF10250">
    <property type="entry name" value="O-FucT"/>
    <property type="match status" value="1"/>
</dbReference>
<dbReference type="InterPro" id="IPR045130">
    <property type="entry name" value="OFUT2-like"/>
</dbReference>
<proteinExistence type="inferred from homology"/>
<dbReference type="EnsemblProtists" id="EKX49639">
    <property type="protein sequence ID" value="EKX49639"/>
    <property type="gene ID" value="GUITHDRAFT_104600"/>
</dbReference>
<dbReference type="Proteomes" id="UP000011087">
    <property type="component" value="Unassembled WGS sequence"/>
</dbReference>
<evidence type="ECO:0000256" key="2">
    <source>
        <dbReference type="ARBA" id="ARBA00004922"/>
    </source>
</evidence>
<reference evidence="11" key="3">
    <citation type="submission" date="2015-06" db="UniProtKB">
        <authorList>
            <consortium name="EnsemblProtists"/>
        </authorList>
    </citation>
    <scope>IDENTIFICATION</scope>
</reference>